<feature type="domain" description="Inner kinetochore subunit AME1" evidence="3">
    <location>
        <begin position="529"/>
        <end position="717"/>
    </location>
</feature>
<protein>
    <recommendedName>
        <fullName evidence="3">Inner kinetochore subunit AME1 domain-containing protein</fullName>
    </recommendedName>
</protein>
<dbReference type="Proteomes" id="UP000624244">
    <property type="component" value="Unassembled WGS sequence"/>
</dbReference>
<feature type="compositionally biased region" description="Pro residues" evidence="2">
    <location>
        <begin position="74"/>
        <end position="85"/>
    </location>
</feature>
<gene>
    <name evidence="4" type="ORF">GGP41_010373</name>
</gene>
<evidence type="ECO:0000256" key="2">
    <source>
        <dbReference type="SAM" id="MobiDB-lite"/>
    </source>
</evidence>
<feature type="compositionally biased region" description="Polar residues" evidence="2">
    <location>
        <begin position="330"/>
        <end position="346"/>
    </location>
</feature>
<evidence type="ECO:0000313" key="4">
    <source>
        <dbReference type="EMBL" id="KAF5850687.1"/>
    </source>
</evidence>
<feature type="compositionally biased region" description="Polar residues" evidence="2">
    <location>
        <begin position="229"/>
        <end position="238"/>
    </location>
</feature>
<name>A0A8H5ZJY1_COCSA</name>
<evidence type="ECO:0000259" key="3">
    <source>
        <dbReference type="Pfam" id="PF20994"/>
    </source>
</evidence>
<feature type="compositionally biased region" description="Acidic residues" evidence="2">
    <location>
        <begin position="470"/>
        <end position="482"/>
    </location>
</feature>
<feature type="compositionally biased region" description="Polar residues" evidence="2">
    <location>
        <begin position="311"/>
        <end position="321"/>
    </location>
</feature>
<comment type="caution">
    <text evidence="4">The sequence shown here is derived from an EMBL/GenBank/DDBJ whole genome shotgun (WGS) entry which is preliminary data.</text>
</comment>
<organism evidence="4 5">
    <name type="scientific">Cochliobolus sativus</name>
    <name type="common">Common root rot and spot blotch fungus</name>
    <name type="synonym">Bipolaris sorokiniana</name>
    <dbReference type="NCBI Taxonomy" id="45130"/>
    <lineage>
        <taxon>Eukaryota</taxon>
        <taxon>Fungi</taxon>
        <taxon>Dikarya</taxon>
        <taxon>Ascomycota</taxon>
        <taxon>Pezizomycotina</taxon>
        <taxon>Dothideomycetes</taxon>
        <taxon>Pleosporomycetidae</taxon>
        <taxon>Pleosporales</taxon>
        <taxon>Pleosporineae</taxon>
        <taxon>Pleosporaceae</taxon>
        <taxon>Bipolaris</taxon>
    </lineage>
</organism>
<feature type="region of interest" description="Disordered" evidence="2">
    <location>
        <begin position="1"/>
        <end position="155"/>
    </location>
</feature>
<dbReference type="Pfam" id="PF20994">
    <property type="entry name" value="CENPU"/>
    <property type="match status" value="1"/>
</dbReference>
<feature type="compositionally biased region" description="Low complexity" evidence="2">
    <location>
        <begin position="459"/>
        <end position="468"/>
    </location>
</feature>
<feature type="region of interest" description="Disordered" evidence="2">
    <location>
        <begin position="171"/>
        <end position="519"/>
    </location>
</feature>
<keyword evidence="1" id="KW-0175">Coiled coil</keyword>
<evidence type="ECO:0000313" key="5">
    <source>
        <dbReference type="Proteomes" id="UP000624244"/>
    </source>
</evidence>
<dbReference type="EMBL" id="WNKQ01000006">
    <property type="protein sequence ID" value="KAF5850687.1"/>
    <property type="molecule type" value="Genomic_DNA"/>
</dbReference>
<proteinExistence type="predicted"/>
<dbReference type="InterPro" id="IPR048743">
    <property type="entry name" value="AME1"/>
</dbReference>
<evidence type="ECO:0000256" key="1">
    <source>
        <dbReference type="SAM" id="Coils"/>
    </source>
</evidence>
<sequence>MVSASTLTTLPRDNSSLAHPTRIRIATPHIAMAPVDRREHRQQRVRGAGPSSVQATFGFNFGALGAAPAKQSSLPPPPPPPPPSRRTPVQSTPRAPNGLAQRHRSASLQRSSASKRNSTPKEKTVTPQLGKRKRASPTTQSNVVEGEEDELSPNREEIARSVEKTMRVVGTASPALEEQDNGPDELSVMDEGASNVREAVFARSTVMKRTPPQAAIRQRALSGSARQKIPTTGTNGTTSARSQRSISRRSKSTDPVPETPSLLPSGQPRKSASRIDAYLNTPAAPPTEDESEDELSPQVPVATPRVVGSEIQPQKTPQEATEMTIDELSPQVQSTSSQKIPTTSQPVEAHVANGDPGEQATEPHPAKRGRGRPRLSDEHHTGSDTPAVASVKPVKRMSPREASNVRESEPQETPAIRKSVKKKNKEPITEIADETVDGLSPARGKVSARLSQPARQGDSVEVSSAHEASAGEEDSALEEEAEPTPQPVPKRSTPEQAPRVKPSTENPPRKRQKLVGPTHTISVMRIKGSTVRGVTAADITRSILEDSIDHRLKRMAEKLQNLQDSDSRKELRSQINMSITFKESLNEKLMDLQDANDVLSTNFQKMKLLRRANADLRKEMLGLQNSRQEIAMEQDDIQTQYHAEKARADAQNTLSDNMFAIEAAIKNGRAKARKEGRENEGPDMPLSMLLDGVAKDVGSRGGGLLANVKGFNGLLERAASWLEGRA</sequence>
<accession>A0A8H5ZJY1</accession>
<feature type="coiled-coil region" evidence="1">
    <location>
        <begin position="582"/>
        <end position="626"/>
    </location>
</feature>
<feature type="compositionally biased region" description="Polar residues" evidence="2">
    <location>
        <begin position="1"/>
        <end position="18"/>
    </location>
</feature>
<reference evidence="4" key="1">
    <citation type="submission" date="2019-11" db="EMBL/GenBank/DDBJ databases">
        <title>Bipolaris sorokiniana Genome sequencing.</title>
        <authorList>
            <person name="Wang H."/>
        </authorList>
    </citation>
    <scope>NUCLEOTIDE SEQUENCE</scope>
</reference>
<dbReference type="AlphaFoldDB" id="A0A8H5ZJY1"/>
<feature type="compositionally biased region" description="Polar residues" evidence="2">
    <location>
        <begin position="106"/>
        <end position="117"/>
    </location>
</feature>